<dbReference type="EMBL" id="LAZR01068988">
    <property type="protein sequence ID" value="KKK48594.1"/>
    <property type="molecule type" value="Genomic_DNA"/>
</dbReference>
<dbReference type="AlphaFoldDB" id="A0A0F8Y326"/>
<gene>
    <name evidence="1" type="ORF">LCGC14_3143560</name>
</gene>
<evidence type="ECO:0000313" key="1">
    <source>
        <dbReference type="EMBL" id="KKK48594.1"/>
    </source>
</evidence>
<sequence length="244" mass="26243">MGDELYEAVNVYSRDNDSIDTANQKQSPVPHNMTNLAEIELQANDIVSMSNSVTSNQTALTEGTDWDWKDQDKGEIYLYDSKVFYEIALANESNYFIKEIAFGNGGTDINAALDITFNPANDGQSPDIRTWDSQLYNETYREIVDDSDISVGTGVGSAPGDPTTVEHVSGPGVFSNELGILSQITVNSTINRDEPTGQIASGTDAQGANFDGSFTFDEIGLFTGGLPTSATAGYHDVEVGLPAE</sequence>
<feature type="non-terminal residue" evidence="1">
    <location>
        <position position="244"/>
    </location>
</feature>
<reference evidence="1" key="1">
    <citation type="journal article" date="2015" name="Nature">
        <title>Complex archaea that bridge the gap between prokaryotes and eukaryotes.</title>
        <authorList>
            <person name="Spang A."/>
            <person name="Saw J.H."/>
            <person name="Jorgensen S.L."/>
            <person name="Zaremba-Niedzwiedzka K."/>
            <person name="Martijn J."/>
            <person name="Lind A.E."/>
            <person name="van Eijk R."/>
            <person name="Schleper C."/>
            <person name="Guy L."/>
            <person name="Ettema T.J."/>
        </authorList>
    </citation>
    <scope>NUCLEOTIDE SEQUENCE</scope>
</reference>
<organism evidence="1">
    <name type="scientific">marine sediment metagenome</name>
    <dbReference type="NCBI Taxonomy" id="412755"/>
    <lineage>
        <taxon>unclassified sequences</taxon>
        <taxon>metagenomes</taxon>
        <taxon>ecological metagenomes</taxon>
    </lineage>
</organism>
<accession>A0A0F8Y326</accession>
<comment type="caution">
    <text evidence="1">The sequence shown here is derived from an EMBL/GenBank/DDBJ whole genome shotgun (WGS) entry which is preliminary data.</text>
</comment>
<proteinExistence type="predicted"/>
<protein>
    <submittedName>
        <fullName evidence="1">Uncharacterized protein</fullName>
    </submittedName>
</protein>
<name>A0A0F8Y326_9ZZZZ</name>